<dbReference type="EMBL" id="FJOG01000062">
    <property type="protein sequence ID" value="CZR68924.1"/>
    <property type="molecule type" value="Genomic_DNA"/>
</dbReference>
<proteinExistence type="predicted"/>
<protein>
    <submittedName>
        <fullName evidence="2">Uncharacterized protein</fullName>
    </submittedName>
</protein>
<dbReference type="Proteomes" id="UP000184330">
    <property type="component" value="Unassembled WGS sequence"/>
</dbReference>
<dbReference type="OrthoDB" id="5408434at2759"/>
<keyword evidence="3" id="KW-1185">Reference proteome</keyword>
<name>A0A1L7XV51_9HELO</name>
<reference evidence="2 3" key="1">
    <citation type="submission" date="2016-03" db="EMBL/GenBank/DDBJ databases">
        <authorList>
            <person name="Ploux O."/>
        </authorList>
    </citation>
    <scope>NUCLEOTIDE SEQUENCE [LARGE SCALE GENOMIC DNA]</scope>
    <source>
        <strain evidence="2 3">UAMH 11012</strain>
    </source>
</reference>
<evidence type="ECO:0000256" key="1">
    <source>
        <dbReference type="SAM" id="MobiDB-lite"/>
    </source>
</evidence>
<accession>A0A1L7XV51</accession>
<evidence type="ECO:0000313" key="2">
    <source>
        <dbReference type="EMBL" id="CZR68924.1"/>
    </source>
</evidence>
<sequence>MQLWIQGGNLLDITNTSSLYESKEIKMLSFFFFTWYTLGFSALASATSAPEAEETYIECGTAAGSTLKLANVDDVNCVTLQQLVEPYAGKVFSHALQDDGSWLTTVSNTTIEEAEADSQLSVQRTNEELDDLTVLDIPCRTHVETWFTTNNWGYWSNTWKQIGGCYHCKDCNYAASSSASVTQSVLEQTSTSQSAHHSDILGAKPKRSRIPSPATGRTKAMDAIPSGSSP</sequence>
<evidence type="ECO:0000313" key="3">
    <source>
        <dbReference type="Proteomes" id="UP000184330"/>
    </source>
</evidence>
<gene>
    <name evidence="2" type="ORF">PAC_18825</name>
</gene>
<dbReference type="AlphaFoldDB" id="A0A1L7XV51"/>
<feature type="region of interest" description="Disordered" evidence="1">
    <location>
        <begin position="187"/>
        <end position="230"/>
    </location>
</feature>
<organism evidence="2 3">
    <name type="scientific">Phialocephala subalpina</name>
    <dbReference type="NCBI Taxonomy" id="576137"/>
    <lineage>
        <taxon>Eukaryota</taxon>
        <taxon>Fungi</taxon>
        <taxon>Dikarya</taxon>
        <taxon>Ascomycota</taxon>
        <taxon>Pezizomycotina</taxon>
        <taxon>Leotiomycetes</taxon>
        <taxon>Helotiales</taxon>
        <taxon>Mollisiaceae</taxon>
        <taxon>Phialocephala</taxon>
        <taxon>Phialocephala fortinii species complex</taxon>
    </lineage>
</organism>